<dbReference type="SMART" id="SM00702">
    <property type="entry name" value="P4Hc"/>
    <property type="match status" value="1"/>
</dbReference>
<keyword evidence="4" id="KW-0560">Oxidoreductase</keyword>
<proteinExistence type="predicted"/>
<keyword evidence="5" id="KW-0732">Signal</keyword>
<comment type="cofactor">
    <cofactor evidence="1">
        <name>L-ascorbate</name>
        <dbReference type="ChEBI" id="CHEBI:38290"/>
    </cofactor>
</comment>
<feature type="chain" id="PRO_5042043692" description="Prolyl 4-hydroxylase alpha subunit domain-containing protein" evidence="5">
    <location>
        <begin position="24"/>
        <end position="389"/>
    </location>
</feature>
<keyword evidence="8" id="KW-1185">Reference proteome</keyword>
<dbReference type="InterPro" id="IPR006620">
    <property type="entry name" value="Pro_4_hyd_alph"/>
</dbReference>
<dbReference type="InterPro" id="IPR051559">
    <property type="entry name" value="HIF_prolyl_hydroxylases"/>
</dbReference>
<dbReference type="EMBL" id="BLLK01000045">
    <property type="protein sequence ID" value="GFH50949.1"/>
    <property type="molecule type" value="Genomic_DNA"/>
</dbReference>
<dbReference type="Proteomes" id="UP001054902">
    <property type="component" value="Unassembled WGS sequence"/>
</dbReference>
<evidence type="ECO:0000256" key="5">
    <source>
        <dbReference type="SAM" id="SignalP"/>
    </source>
</evidence>
<evidence type="ECO:0000313" key="7">
    <source>
        <dbReference type="EMBL" id="GFH50949.1"/>
    </source>
</evidence>
<dbReference type="Gene3D" id="2.60.120.620">
    <property type="entry name" value="q2cbj1_9rhob like domain"/>
    <property type="match status" value="1"/>
</dbReference>
<evidence type="ECO:0000256" key="3">
    <source>
        <dbReference type="ARBA" id="ARBA00022964"/>
    </source>
</evidence>
<keyword evidence="3" id="KW-0223">Dioxygenase</keyword>
<protein>
    <recommendedName>
        <fullName evidence="6">Prolyl 4-hydroxylase alpha subunit domain-containing protein</fullName>
    </recommendedName>
</protein>
<feature type="signal peptide" evidence="5">
    <location>
        <begin position="1"/>
        <end position="23"/>
    </location>
</feature>
<dbReference type="PANTHER" id="PTHR12907">
    <property type="entry name" value="EGL NINE HOMOLOG-RELATED"/>
    <property type="match status" value="1"/>
</dbReference>
<gene>
    <name evidence="7" type="ORF">CTEN210_07425</name>
</gene>
<sequence length="389" mass="43996">MTDRIRLVIFLSLLVSYTSYGWAFAVSTGECSTIIDGTRLKAQVLNGRVYQHENFLSEDEVRLLLKDMDRMRGANQMVASGLSNTNKGKEQNFGENDRTVAPTPWWNDSLKGGKISLEGCSDDDSKLLNDISDKIQSLRSEVASLLDRPTMKDSSFEHECYYSRSAVGASLKRHLDEFHEETKGPRGWVLQSRRSVSWLIYLSDDDIEGGELRSFVQKQFTSTPGEVEVGSNQGNLQVGWLDVEDESFPVYLDSWFKPQNLPPESVEPFCILYTIVDGNQVYITKPWINMMDQSFSSLLKRQKETNDLGLFINENIQAGFKLIEDRSAWDEGQDPEGSTIEDFIPKRGSLVMFDSVSVPHEVLAVKSGVRPALAGWFHEETQQVPEGFY</sequence>
<evidence type="ECO:0000313" key="8">
    <source>
        <dbReference type="Proteomes" id="UP001054902"/>
    </source>
</evidence>
<name>A0AAD3CSF2_9STRA</name>
<evidence type="ECO:0000256" key="4">
    <source>
        <dbReference type="ARBA" id="ARBA00023002"/>
    </source>
</evidence>
<organism evidence="7 8">
    <name type="scientific">Chaetoceros tenuissimus</name>
    <dbReference type="NCBI Taxonomy" id="426638"/>
    <lineage>
        <taxon>Eukaryota</taxon>
        <taxon>Sar</taxon>
        <taxon>Stramenopiles</taxon>
        <taxon>Ochrophyta</taxon>
        <taxon>Bacillariophyta</taxon>
        <taxon>Coscinodiscophyceae</taxon>
        <taxon>Chaetocerotophycidae</taxon>
        <taxon>Chaetocerotales</taxon>
        <taxon>Chaetocerotaceae</taxon>
        <taxon>Chaetoceros</taxon>
    </lineage>
</organism>
<reference evidence="7 8" key="1">
    <citation type="journal article" date="2021" name="Sci. Rep.">
        <title>The genome of the diatom Chaetoceros tenuissimus carries an ancient integrated fragment of an extant virus.</title>
        <authorList>
            <person name="Hongo Y."/>
            <person name="Kimura K."/>
            <person name="Takaki Y."/>
            <person name="Yoshida Y."/>
            <person name="Baba S."/>
            <person name="Kobayashi G."/>
            <person name="Nagasaki K."/>
            <person name="Hano T."/>
            <person name="Tomaru Y."/>
        </authorList>
    </citation>
    <scope>NUCLEOTIDE SEQUENCE [LARGE SCALE GENOMIC DNA]</scope>
    <source>
        <strain evidence="7 8">NIES-3715</strain>
    </source>
</reference>
<accession>A0AAD3CSF2</accession>
<keyword evidence="2" id="KW-0847">Vitamin C</keyword>
<evidence type="ECO:0000256" key="2">
    <source>
        <dbReference type="ARBA" id="ARBA00022896"/>
    </source>
</evidence>
<comment type="caution">
    <text evidence="7">The sequence shown here is derived from an EMBL/GenBank/DDBJ whole genome shotgun (WGS) entry which is preliminary data.</text>
</comment>
<dbReference type="PANTHER" id="PTHR12907:SF26">
    <property type="entry name" value="HIF PROLYL HYDROXYLASE, ISOFORM C"/>
    <property type="match status" value="1"/>
</dbReference>
<evidence type="ECO:0000259" key="6">
    <source>
        <dbReference type="SMART" id="SM00702"/>
    </source>
</evidence>
<dbReference type="AlphaFoldDB" id="A0AAD3CSF2"/>
<dbReference type="GO" id="GO:0071456">
    <property type="term" value="P:cellular response to hypoxia"/>
    <property type="evidence" value="ECO:0007669"/>
    <property type="project" value="TreeGrafter"/>
</dbReference>
<feature type="domain" description="Prolyl 4-hydroxylase alpha subunit" evidence="6">
    <location>
        <begin position="47"/>
        <end position="378"/>
    </location>
</feature>
<dbReference type="GO" id="GO:0008198">
    <property type="term" value="F:ferrous iron binding"/>
    <property type="evidence" value="ECO:0007669"/>
    <property type="project" value="TreeGrafter"/>
</dbReference>
<evidence type="ECO:0000256" key="1">
    <source>
        <dbReference type="ARBA" id="ARBA00001961"/>
    </source>
</evidence>
<dbReference type="GO" id="GO:0031418">
    <property type="term" value="F:L-ascorbic acid binding"/>
    <property type="evidence" value="ECO:0007669"/>
    <property type="project" value="UniProtKB-KW"/>
</dbReference>
<dbReference type="GO" id="GO:0031543">
    <property type="term" value="F:peptidyl-proline dioxygenase activity"/>
    <property type="evidence" value="ECO:0007669"/>
    <property type="project" value="TreeGrafter"/>
</dbReference>